<protein>
    <submittedName>
        <fullName evidence="2">F-box/LRR-repeat protein 17-like</fullName>
    </submittedName>
</protein>
<proteinExistence type="predicted"/>
<dbReference type="Pfam" id="PF00646">
    <property type="entry name" value="F-box"/>
    <property type="match status" value="1"/>
</dbReference>
<dbReference type="Gene3D" id="1.20.1280.50">
    <property type="match status" value="1"/>
</dbReference>
<dbReference type="Proteomes" id="UP001604277">
    <property type="component" value="Unassembled WGS sequence"/>
</dbReference>
<reference evidence="3" key="1">
    <citation type="submission" date="2024-07" db="EMBL/GenBank/DDBJ databases">
        <title>Two chromosome-level genome assemblies of Korean endemic species Abeliophyllum distichum and Forsythia ovata (Oleaceae).</title>
        <authorList>
            <person name="Jang H."/>
        </authorList>
    </citation>
    <scope>NUCLEOTIDE SEQUENCE [LARGE SCALE GENOMIC DNA]</scope>
</reference>
<sequence length="181" mass="20108">MGCKFLDNRANTKYSTSYTRCRQSVVLIAPKEVEKPSVSTPTPAAANDSIISISSVSVSESAARPLPLLGSRRDLSFDDAISEADSQGELELECYEGELDIDPDMPEKFPASCLWEVLRRLPPVGFLSASMVCKVWRETTKKLWRVAEGLQLRVPAKAQIGFFGSMLQKCPRLIKLYYNGK</sequence>
<comment type="caution">
    <text evidence="2">The sequence shown here is derived from an EMBL/GenBank/DDBJ whole genome shotgun (WGS) entry which is preliminary data.</text>
</comment>
<feature type="domain" description="F-box" evidence="1">
    <location>
        <begin position="109"/>
        <end position="143"/>
    </location>
</feature>
<dbReference type="InterPro" id="IPR036047">
    <property type="entry name" value="F-box-like_dom_sf"/>
</dbReference>
<dbReference type="EMBL" id="JBFOLJ010000007">
    <property type="protein sequence ID" value="KAL2521206.1"/>
    <property type="molecule type" value="Genomic_DNA"/>
</dbReference>
<evidence type="ECO:0000313" key="3">
    <source>
        <dbReference type="Proteomes" id="UP001604277"/>
    </source>
</evidence>
<dbReference type="InterPro" id="IPR001810">
    <property type="entry name" value="F-box_dom"/>
</dbReference>
<evidence type="ECO:0000313" key="2">
    <source>
        <dbReference type="EMBL" id="KAL2521206.1"/>
    </source>
</evidence>
<organism evidence="2 3">
    <name type="scientific">Forsythia ovata</name>
    <dbReference type="NCBI Taxonomy" id="205694"/>
    <lineage>
        <taxon>Eukaryota</taxon>
        <taxon>Viridiplantae</taxon>
        <taxon>Streptophyta</taxon>
        <taxon>Embryophyta</taxon>
        <taxon>Tracheophyta</taxon>
        <taxon>Spermatophyta</taxon>
        <taxon>Magnoliopsida</taxon>
        <taxon>eudicotyledons</taxon>
        <taxon>Gunneridae</taxon>
        <taxon>Pentapetalae</taxon>
        <taxon>asterids</taxon>
        <taxon>lamiids</taxon>
        <taxon>Lamiales</taxon>
        <taxon>Oleaceae</taxon>
        <taxon>Forsythieae</taxon>
        <taxon>Forsythia</taxon>
    </lineage>
</organism>
<accession>A0ABD1U861</accession>
<gene>
    <name evidence="2" type="ORF">Fot_25129</name>
</gene>
<keyword evidence="3" id="KW-1185">Reference proteome</keyword>
<dbReference type="SUPFAM" id="SSF81383">
    <property type="entry name" value="F-box domain"/>
    <property type="match status" value="1"/>
</dbReference>
<dbReference type="AlphaFoldDB" id="A0ABD1U861"/>
<evidence type="ECO:0000259" key="1">
    <source>
        <dbReference type="Pfam" id="PF00646"/>
    </source>
</evidence>
<name>A0ABD1U861_9LAMI</name>